<evidence type="ECO:0000259" key="2">
    <source>
        <dbReference type="Pfam" id="PF14372"/>
    </source>
</evidence>
<dbReference type="InterPro" id="IPR012337">
    <property type="entry name" value="RNaseH-like_sf"/>
</dbReference>
<gene>
    <name evidence="3" type="ORF">Ahy_B04g072342</name>
</gene>
<dbReference type="Pfam" id="PF14372">
    <property type="entry name" value="hAT-like_RNase-H"/>
    <property type="match status" value="1"/>
</dbReference>
<dbReference type="SUPFAM" id="SSF53098">
    <property type="entry name" value="Ribonuclease H-like"/>
    <property type="match status" value="1"/>
</dbReference>
<evidence type="ECO:0000259" key="1">
    <source>
        <dbReference type="Pfam" id="PF05699"/>
    </source>
</evidence>
<proteinExistence type="predicted"/>
<dbReference type="PANTHER" id="PTHR23272">
    <property type="entry name" value="BED FINGER-RELATED"/>
    <property type="match status" value="1"/>
</dbReference>
<keyword evidence="4" id="KW-1185">Reference proteome</keyword>
<reference evidence="3 4" key="1">
    <citation type="submission" date="2019-01" db="EMBL/GenBank/DDBJ databases">
        <title>Sequencing of cultivated peanut Arachis hypogaea provides insights into genome evolution and oil improvement.</title>
        <authorList>
            <person name="Chen X."/>
        </authorList>
    </citation>
    <scope>NUCLEOTIDE SEQUENCE [LARGE SCALE GENOMIC DNA]</scope>
    <source>
        <strain evidence="4">cv. Fuhuasheng</strain>
        <tissue evidence="3">Leaves</tissue>
    </source>
</reference>
<accession>A0A444ZMV1</accession>
<dbReference type="Pfam" id="PF05699">
    <property type="entry name" value="Dimer_Tnp_hAT"/>
    <property type="match status" value="1"/>
</dbReference>
<comment type="caution">
    <text evidence="3">The sequence shown here is derived from an EMBL/GenBank/DDBJ whole genome shotgun (WGS) entry which is preliminary data.</text>
</comment>
<dbReference type="InterPro" id="IPR025525">
    <property type="entry name" value="hAT-like_transposase_RNase-H"/>
</dbReference>
<name>A0A444ZMV1_ARAHY</name>
<organism evidence="3 4">
    <name type="scientific">Arachis hypogaea</name>
    <name type="common">Peanut</name>
    <dbReference type="NCBI Taxonomy" id="3818"/>
    <lineage>
        <taxon>Eukaryota</taxon>
        <taxon>Viridiplantae</taxon>
        <taxon>Streptophyta</taxon>
        <taxon>Embryophyta</taxon>
        <taxon>Tracheophyta</taxon>
        <taxon>Spermatophyta</taxon>
        <taxon>Magnoliopsida</taxon>
        <taxon>eudicotyledons</taxon>
        <taxon>Gunneridae</taxon>
        <taxon>Pentapetalae</taxon>
        <taxon>rosids</taxon>
        <taxon>fabids</taxon>
        <taxon>Fabales</taxon>
        <taxon>Fabaceae</taxon>
        <taxon>Papilionoideae</taxon>
        <taxon>50 kb inversion clade</taxon>
        <taxon>dalbergioids sensu lato</taxon>
        <taxon>Dalbergieae</taxon>
        <taxon>Pterocarpus clade</taxon>
        <taxon>Arachis</taxon>
    </lineage>
</organism>
<dbReference type="EMBL" id="SDMP01000014">
    <property type="protein sequence ID" value="RYR15541.1"/>
    <property type="molecule type" value="Genomic_DNA"/>
</dbReference>
<evidence type="ECO:0008006" key="5">
    <source>
        <dbReference type="Google" id="ProtNLM"/>
    </source>
</evidence>
<dbReference type="STRING" id="3818.A0A444ZMV1"/>
<dbReference type="GO" id="GO:0003677">
    <property type="term" value="F:DNA binding"/>
    <property type="evidence" value="ECO:0007669"/>
    <property type="project" value="InterPro"/>
</dbReference>
<feature type="domain" description="hAT-like transposase RNase-H fold" evidence="2">
    <location>
        <begin position="1"/>
        <end position="67"/>
    </location>
</feature>
<evidence type="ECO:0000313" key="3">
    <source>
        <dbReference type="EMBL" id="RYR15541.1"/>
    </source>
</evidence>
<protein>
    <recommendedName>
        <fullName evidence="5">HAT C-terminal dimerisation domain-containing protein</fullName>
    </recommendedName>
</protein>
<dbReference type="PANTHER" id="PTHR23272:SF187">
    <property type="entry name" value="AC9 TRANSPOSASE-RELATED"/>
    <property type="match status" value="1"/>
</dbReference>
<feature type="domain" description="HAT C-terminal dimerisation" evidence="1">
    <location>
        <begin position="121"/>
        <end position="204"/>
    </location>
</feature>
<evidence type="ECO:0000313" key="4">
    <source>
        <dbReference type="Proteomes" id="UP000289738"/>
    </source>
</evidence>
<dbReference type="AlphaFoldDB" id="A0A444ZMV1"/>
<sequence length="231" mass="26526">MASNLKKKFEKYWDEIHGIMGVAAVLDPRYKMVGIEFQFEKMYPDPTECSKQVDRIHQLCNELVNEYTQKMSSDVSHVSVGVSVGTKELNESGNASLFGGDDYMVYLKRRKMTRSSYVNVEFDHYLEEEIHPPNDPNFNVLKWWKNNQMKFKVLAKIAKDIYAIPVSIVASESAFSTSGRVIFPHRAKLKQDIIEALMCGQSWLWAPLGNKGLNLDLQTFNDDEDVESDQE</sequence>
<dbReference type="GO" id="GO:0046983">
    <property type="term" value="F:protein dimerization activity"/>
    <property type="evidence" value="ECO:0007669"/>
    <property type="project" value="InterPro"/>
</dbReference>
<dbReference type="Proteomes" id="UP000289738">
    <property type="component" value="Chromosome B04"/>
</dbReference>
<dbReference type="InterPro" id="IPR008906">
    <property type="entry name" value="HATC_C_dom"/>
</dbReference>